<dbReference type="AlphaFoldDB" id="A0A916UUZ1"/>
<sequence>MAEKAIRFALIDAVMIRCSLPMIYMYADRAAEPSPSIARRATEPMPRPHIEGHCSGPAWLAKRLGPRGASVPAKIILRTPYKWLMVTDQSSTAPASAVAAPAWGFAPFVLQGQTPQGAKPIRNTQSSTR</sequence>
<name>A0A916UUZ1_9HYPH</name>
<reference evidence="1" key="2">
    <citation type="submission" date="2020-09" db="EMBL/GenBank/DDBJ databases">
        <authorList>
            <person name="Sun Q."/>
            <person name="Zhou Y."/>
        </authorList>
    </citation>
    <scope>NUCLEOTIDE SEQUENCE</scope>
    <source>
        <strain evidence="1">CGMCC 1.12919</strain>
    </source>
</reference>
<dbReference type="Proteomes" id="UP000637002">
    <property type="component" value="Unassembled WGS sequence"/>
</dbReference>
<gene>
    <name evidence="1" type="ORF">GCM10010994_52470</name>
</gene>
<dbReference type="EMBL" id="BMGG01000010">
    <property type="protein sequence ID" value="GGC88014.1"/>
    <property type="molecule type" value="Genomic_DNA"/>
</dbReference>
<evidence type="ECO:0000313" key="1">
    <source>
        <dbReference type="EMBL" id="GGC88014.1"/>
    </source>
</evidence>
<accession>A0A916UUZ1</accession>
<proteinExistence type="predicted"/>
<keyword evidence="2" id="KW-1185">Reference proteome</keyword>
<comment type="caution">
    <text evidence="1">The sequence shown here is derived from an EMBL/GenBank/DDBJ whole genome shotgun (WGS) entry which is preliminary data.</text>
</comment>
<protein>
    <submittedName>
        <fullName evidence="1">Uncharacterized protein</fullName>
    </submittedName>
</protein>
<reference evidence="1" key="1">
    <citation type="journal article" date="2014" name="Int. J. Syst. Evol. Microbiol.">
        <title>Complete genome sequence of Corynebacterium casei LMG S-19264T (=DSM 44701T), isolated from a smear-ripened cheese.</title>
        <authorList>
            <consortium name="US DOE Joint Genome Institute (JGI-PGF)"/>
            <person name="Walter F."/>
            <person name="Albersmeier A."/>
            <person name="Kalinowski J."/>
            <person name="Ruckert C."/>
        </authorList>
    </citation>
    <scope>NUCLEOTIDE SEQUENCE</scope>
    <source>
        <strain evidence="1">CGMCC 1.12919</strain>
    </source>
</reference>
<evidence type="ECO:0000313" key="2">
    <source>
        <dbReference type="Proteomes" id="UP000637002"/>
    </source>
</evidence>
<organism evidence="1 2">
    <name type="scientific">Chelatococcus reniformis</name>
    <dbReference type="NCBI Taxonomy" id="1494448"/>
    <lineage>
        <taxon>Bacteria</taxon>
        <taxon>Pseudomonadati</taxon>
        <taxon>Pseudomonadota</taxon>
        <taxon>Alphaproteobacteria</taxon>
        <taxon>Hyphomicrobiales</taxon>
        <taxon>Chelatococcaceae</taxon>
        <taxon>Chelatococcus</taxon>
    </lineage>
</organism>